<dbReference type="GO" id="GO:0003983">
    <property type="term" value="F:UTP:glucose-1-phosphate uridylyltransferase activity"/>
    <property type="evidence" value="ECO:0007669"/>
    <property type="project" value="UniProtKB-EC"/>
</dbReference>
<dbReference type="InterPro" id="IPR006204">
    <property type="entry name" value="GHMP_kinase_N_dom"/>
</dbReference>
<sequence length="642" mass="71832">MKIFVPGRLCLFGEHSDWAGGYRCVNPELEKGYALITSTNQGLYAEVKPHPSQLILRASLSDGTYQNSTLPMDREALLAQAETGGFFSYAAGVAYQVLIHYAVGGIEIDNYRTDLPVKKGLASSAALCVLVARAFNRLYDLKMTIREEMEMAYLGEITTPSRCGRMDQACAYGNRPILMSFDGEGIDVTELSVPKNLFFVIVDLGAGKDTQEILNQLNQCYPFVVNEVQQNVQHYLGSVSSQLTQEAVKALQRGDAEQIGVLMKQAQTEFDKYLIPACPSQLTAPILHELLNYEPIQPYILGGKGVGSQGDGTAQFIVKDEDNQQKIIEIIERDFPQMQGLKLTINAEKKVRKAVIPAAGFGTRLFPATKGVKKELFPIIDRDGRAKPVIMVIVEEAMSAGIEEIGIVAQKGDRALFEDFFKTPPSEELFKKLSPENQEYSQYLQDLGNRITILTQEEQEGYGHAVYCAKEWVKDEPFLLMLGDHLYASDTESSCARQVLDVYEQVGQSVVGLSVMPEAILHKVGCVTGFWQESDSILSVTQIYEKPDIEYARSHLHVEGMADDLFLGLFGIYALKPKIFDFLEEHISQNFRERGEFQLTSCLDRLRQEEGITGYLVKGQYFDMGMPEFYRQTMIDFRNAGQ</sequence>
<proteinExistence type="inferred from homology"/>
<evidence type="ECO:0000256" key="6">
    <source>
        <dbReference type="ARBA" id="ARBA00022777"/>
    </source>
</evidence>
<dbReference type="PRINTS" id="PR00959">
    <property type="entry name" value="MEVGALKINASE"/>
</dbReference>
<dbReference type="InterPro" id="IPR020568">
    <property type="entry name" value="Ribosomal_Su5_D2-typ_SF"/>
</dbReference>
<feature type="domain" description="Nucleotidyl transferase" evidence="10">
    <location>
        <begin position="353"/>
        <end position="629"/>
    </location>
</feature>
<dbReference type="InterPro" id="IPR014721">
    <property type="entry name" value="Ribsml_uS5_D2-typ_fold_subgr"/>
</dbReference>
<evidence type="ECO:0000256" key="1">
    <source>
        <dbReference type="ARBA" id="ARBA00006890"/>
    </source>
</evidence>
<dbReference type="SUPFAM" id="SSF54211">
    <property type="entry name" value="Ribosomal protein S5 domain 2-like"/>
    <property type="match status" value="1"/>
</dbReference>
<dbReference type="GO" id="GO:0005524">
    <property type="term" value="F:ATP binding"/>
    <property type="evidence" value="ECO:0007669"/>
    <property type="project" value="UniProtKB-KW"/>
</dbReference>
<feature type="domain" description="GHMP kinase N-terminal" evidence="9">
    <location>
        <begin position="90"/>
        <end position="173"/>
    </location>
</feature>
<dbReference type="Pfam" id="PF00483">
    <property type="entry name" value="NTP_transferase"/>
    <property type="match status" value="1"/>
</dbReference>
<keyword evidence="7" id="KW-0067">ATP-binding</keyword>
<name>A0A951PIM8_9CYAN</name>
<evidence type="ECO:0000256" key="8">
    <source>
        <dbReference type="ARBA" id="ARBA00048128"/>
    </source>
</evidence>
<dbReference type="Gene3D" id="3.90.550.10">
    <property type="entry name" value="Spore Coat Polysaccharide Biosynthesis Protein SpsA, Chain A"/>
    <property type="match status" value="1"/>
</dbReference>
<dbReference type="AlphaFoldDB" id="A0A951PIM8"/>
<protein>
    <recommendedName>
        <fullName evidence="2">UTP--glucose-1-phosphate uridylyltransferase</fullName>
        <ecNumber evidence="2">2.7.7.9</ecNumber>
    </recommendedName>
</protein>
<dbReference type="EMBL" id="JAHHIF010000004">
    <property type="protein sequence ID" value="MBW4543602.1"/>
    <property type="molecule type" value="Genomic_DNA"/>
</dbReference>
<dbReference type="PANTHER" id="PTHR43197:SF1">
    <property type="entry name" value="UTP--GLUCOSE-1-PHOSPHATE URIDYLYLTRANSFERASE"/>
    <property type="match status" value="1"/>
</dbReference>
<evidence type="ECO:0000313" key="12">
    <source>
        <dbReference type="Proteomes" id="UP000753908"/>
    </source>
</evidence>
<dbReference type="SUPFAM" id="SSF55060">
    <property type="entry name" value="GHMP Kinase, C-terminal domain"/>
    <property type="match status" value="1"/>
</dbReference>
<keyword evidence="3" id="KW-0808">Transferase</keyword>
<evidence type="ECO:0000256" key="2">
    <source>
        <dbReference type="ARBA" id="ARBA00012415"/>
    </source>
</evidence>
<dbReference type="InterPro" id="IPR029044">
    <property type="entry name" value="Nucleotide-diphossugar_trans"/>
</dbReference>
<evidence type="ECO:0000256" key="7">
    <source>
        <dbReference type="ARBA" id="ARBA00022840"/>
    </source>
</evidence>
<keyword evidence="4" id="KW-0548">Nucleotidyltransferase</keyword>
<dbReference type="Pfam" id="PF00288">
    <property type="entry name" value="GHMP_kinases_N"/>
    <property type="match status" value="1"/>
</dbReference>
<evidence type="ECO:0000313" key="11">
    <source>
        <dbReference type="EMBL" id="MBW4543602.1"/>
    </source>
</evidence>
<comment type="caution">
    <text evidence="11">The sequence shown here is derived from an EMBL/GenBank/DDBJ whole genome shotgun (WGS) entry which is preliminary data.</text>
</comment>
<evidence type="ECO:0000259" key="9">
    <source>
        <dbReference type="Pfam" id="PF00288"/>
    </source>
</evidence>
<dbReference type="PANTHER" id="PTHR43197">
    <property type="entry name" value="UTP--GLUCOSE-1-PHOSPHATE URIDYLYLTRANSFERASE"/>
    <property type="match status" value="1"/>
</dbReference>
<accession>A0A951PIM8</accession>
<comment type="catalytic activity">
    <reaction evidence="8">
        <text>alpha-D-glucose 1-phosphate + UTP + H(+) = UDP-alpha-D-glucose + diphosphate</text>
        <dbReference type="Rhea" id="RHEA:19889"/>
        <dbReference type="ChEBI" id="CHEBI:15378"/>
        <dbReference type="ChEBI" id="CHEBI:33019"/>
        <dbReference type="ChEBI" id="CHEBI:46398"/>
        <dbReference type="ChEBI" id="CHEBI:58601"/>
        <dbReference type="ChEBI" id="CHEBI:58885"/>
        <dbReference type="EC" id="2.7.7.9"/>
    </reaction>
</comment>
<dbReference type="EC" id="2.7.7.9" evidence="2"/>
<dbReference type="InterPro" id="IPR005771">
    <property type="entry name" value="GalU_uridylyltTrfase_bac/arc"/>
</dbReference>
<dbReference type="Gene3D" id="3.30.230.10">
    <property type="match status" value="1"/>
</dbReference>
<evidence type="ECO:0000259" key="10">
    <source>
        <dbReference type="Pfam" id="PF00483"/>
    </source>
</evidence>
<dbReference type="Gene3D" id="3.30.70.890">
    <property type="entry name" value="GHMP kinase, C-terminal domain"/>
    <property type="match status" value="1"/>
</dbReference>
<organism evidence="11 12">
    <name type="scientific">Symplocastrum torsivum CPER-KK1</name>
    <dbReference type="NCBI Taxonomy" id="450513"/>
    <lineage>
        <taxon>Bacteria</taxon>
        <taxon>Bacillati</taxon>
        <taxon>Cyanobacteriota</taxon>
        <taxon>Cyanophyceae</taxon>
        <taxon>Oscillatoriophycideae</taxon>
        <taxon>Oscillatoriales</taxon>
        <taxon>Microcoleaceae</taxon>
        <taxon>Symplocastrum</taxon>
    </lineage>
</organism>
<evidence type="ECO:0000256" key="4">
    <source>
        <dbReference type="ARBA" id="ARBA00022695"/>
    </source>
</evidence>
<dbReference type="InterPro" id="IPR036554">
    <property type="entry name" value="GHMP_kinase_C_sf"/>
</dbReference>
<dbReference type="Proteomes" id="UP000753908">
    <property type="component" value="Unassembled WGS sequence"/>
</dbReference>
<dbReference type="SUPFAM" id="SSF53448">
    <property type="entry name" value="Nucleotide-diphospho-sugar transferases"/>
    <property type="match status" value="1"/>
</dbReference>
<keyword evidence="5" id="KW-0547">Nucleotide-binding</keyword>
<evidence type="ECO:0000256" key="3">
    <source>
        <dbReference type="ARBA" id="ARBA00022679"/>
    </source>
</evidence>
<dbReference type="GO" id="GO:0006011">
    <property type="term" value="P:UDP-alpha-D-glucose metabolic process"/>
    <property type="evidence" value="ECO:0007669"/>
    <property type="project" value="InterPro"/>
</dbReference>
<reference evidence="11" key="2">
    <citation type="journal article" date="2022" name="Microbiol. Resour. Announc.">
        <title>Metagenome Sequencing to Explore Phylogenomics of Terrestrial Cyanobacteria.</title>
        <authorList>
            <person name="Ward R.D."/>
            <person name="Stajich J.E."/>
            <person name="Johansen J.R."/>
            <person name="Huntemann M."/>
            <person name="Clum A."/>
            <person name="Foster B."/>
            <person name="Foster B."/>
            <person name="Roux S."/>
            <person name="Palaniappan K."/>
            <person name="Varghese N."/>
            <person name="Mukherjee S."/>
            <person name="Reddy T.B.K."/>
            <person name="Daum C."/>
            <person name="Copeland A."/>
            <person name="Chen I.A."/>
            <person name="Ivanova N.N."/>
            <person name="Kyrpides N.C."/>
            <person name="Shapiro N."/>
            <person name="Eloe-Fadrosh E.A."/>
            <person name="Pietrasiak N."/>
        </authorList>
    </citation>
    <scope>NUCLEOTIDE SEQUENCE</scope>
    <source>
        <strain evidence="11">CPER-KK1</strain>
    </source>
</reference>
<gene>
    <name evidence="11" type="ORF">KME25_04000</name>
</gene>
<evidence type="ECO:0000256" key="5">
    <source>
        <dbReference type="ARBA" id="ARBA00022741"/>
    </source>
</evidence>
<keyword evidence="6 11" id="KW-0418">Kinase</keyword>
<reference evidence="11" key="1">
    <citation type="submission" date="2021-05" db="EMBL/GenBank/DDBJ databases">
        <authorList>
            <person name="Pietrasiak N."/>
            <person name="Ward R."/>
            <person name="Stajich J.E."/>
            <person name="Kurbessoian T."/>
        </authorList>
    </citation>
    <scope>NUCLEOTIDE SEQUENCE</scope>
    <source>
        <strain evidence="11">CPER-KK1</strain>
    </source>
</reference>
<dbReference type="GO" id="GO:0016301">
    <property type="term" value="F:kinase activity"/>
    <property type="evidence" value="ECO:0007669"/>
    <property type="project" value="UniProtKB-KW"/>
</dbReference>
<comment type="similarity">
    <text evidence="1">Belongs to the UDPGP type 2 family.</text>
</comment>
<dbReference type="InterPro" id="IPR005835">
    <property type="entry name" value="NTP_transferase_dom"/>
</dbReference>